<feature type="region of interest" description="Disordered" evidence="2">
    <location>
        <begin position="22"/>
        <end position="49"/>
    </location>
</feature>
<dbReference type="Gene3D" id="3.40.50.2000">
    <property type="entry name" value="Glycogen Phosphorylase B"/>
    <property type="match status" value="2"/>
</dbReference>
<accession>A0AAD9VWW6</accession>
<organism evidence="5 6">
    <name type="scientific">Phomopsis amygdali</name>
    <name type="common">Fusicoccum amygdali</name>
    <dbReference type="NCBI Taxonomy" id="1214568"/>
    <lineage>
        <taxon>Eukaryota</taxon>
        <taxon>Fungi</taxon>
        <taxon>Dikarya</taxon>
        <taxon>Ascomycota</taxon>
        <taxon>Pezizomycotina</taxon>
        <taxon>Sordariomycetes</taxon>
        <taxon>Sordariomycetidae</taxon>
        <taxon>Diaporthales</taxon>
        <taxon>Diaporthaceae</taxon>
        <taxon>Diaporthe</taxon>
    </lineage>
</organism>
<comment type="caution">
    <text evidence="5">The sequence shown here is derived from an EMBL/GenBank/DDBJ whole genome shotgun (WGS) entry which is preliminary data.</text>
</comment>
<feature type="compositionally biased region" description="Basic and acidic residues" evidence="2">
    <location>
        <begin position="1074"/>
        <end position="1103"/>
    </location>
</feature>
<dbReference type="GO" id="GO:0005975">
    <property type="term" value="P:carbohydrate metabolic process"/>
    <property type="evidence" value="ECO:0007669"/>
    <property type="project" value="InterPro"/>
</dbReference>
<evidence type="ECO:0008006" key="7">
    <source>
        <dbReference type="Google" id="ProtNLM"/>
    </source>
</evidence>
<dbReference type="FunFam" id="3.40.50.2000:FF:000009">
    <property type="entry name" value="Sterol 3-beta-glucosyltransferase UGT80A2"/>
    <property type="match status" value="1"/>
</dbReference>
<evidence type="ECO:0000256" key="2">
    <source>
        <dbReference type="SAM" id="MobiDB-lite"/>
    </source>
</evidence>
<dbReference type="InterPro" id="IPR004276">
    <property type="entry name" value="GlycoTrans_28_N"/>
</dbReference>
<evidence type="ECO:0000313" key="5">
    <source>
        <dbReference type="EMBL" id="KAK2597062.1"/>
    </source>
</evidence>
<feature type="compositionally biased region" description="Low complexity" evidence="2">
    <location>
        <begin position="753"/>
        <end position="764"/>
    </location>
</feature>
<dbReference type="FunFam" id="3.40.50.2000:FF:000100">
    <property type="entry name" value="Glycosyltransferase family 1 protein"/>
    <property type="match status" value="1"/>
</dbReference>
<reference evidence="5" key="1">
    <citation type="submission" date="2023-06" db="EMBL/GenBank/DDBJ databases">
        <authorList>
            <person name="Noh H."/>
        </authorList>
    </citation>
    <scope>NUCLEOTIDE SEQUENCE</scope>
    <source>
        <strain evidence="5">DUCC20226</strain>
    </source>
</reference>
<dbReference type="InterPro" id="IPR002213">
    <property type="entry name" value="UDP_glucos_trans"/>
</dbReference>
<dbReference type="GO" id="GO:0016906">
    <property type="term" value="F:sterol 3-beta-glucosyltransferase activity"/>
    <property type="evidence" value="ECO:0007669"/>
    <property type="project" value="UniProtKB-ARBA"/>
</dbReference>
<name>A0AAD9VWW6_PHOAM</name>
<keyword evidence="1" id="KW-0808">Transferase</keyword>
<dbReference type="SUPFAM" id="SSF53756">
    <property type="entry name" value="UDP-Glycosyltransferase/glycogen phosphorylase"/>
    <property type="match status" value="1"/>
</dbReference>
<evidence type="ECO:0000259" key="4">
    <source>
        <dbReference type="Pfam" id="PF06722"/>
    </source>
</evidence>
<feature type="region of interest" description="Disordered" evidence="2">
    <location>
        <begin position="677"/>
        <end position="781"/>
    </location>
</feature>
<dbReference type="SMART" id="SM00726">
    <property type="entry name" value="UIM"/>
    <property type="match status" value="4"/>
</dbReference>
<dbReference type="AlphaFoldDB" id="A0AAD9VWW6"/>
<gene>
    <name evidence="5" type="ORF">N8I77_012933</name>
</gene>
<feature type="compositionally biased region" description="Polar residues" evidence="2">
    <location>
        <begin position="702"/>
        <end position="752"/>
    </location>
</feature>
<evidence type="ECO:0000259" key="3">
    <source>
        <dbReference type="Pfam" id="PF03033"/>
    </source>
</evidence>
<dbReference type="Pfam" id="PF06722">
    <property type="entry name" value="EryCIII-like_C"/>
    <property type="match status" value="1"/>
</dbReference>
<feature type="domain" description="Erythromycin biosynthesis protein CIII-like C-terminal" evidence="4">
    <location>
        <begin position="464"/>
        <end position="556"/>
    </location>
</feature>
<feature type="region of interest" description="Disordered" evidence="2">
    <location>
        <begin position="1071"/>
        <end position="1129"/>
    </location>
</feature>
<dbReference type="PANTHER" id="PTHR48050:SF13">
    <property type="entry name" value="STEROL 3-BETA-GLUCOSYLTRANSFERASE UGT80A2"/>
    <property type="match status" value="1"/>
</dbReference>
<dbReference type="PANTHER" id="PTHR48050">
    <property type="entry name" value="STEROL 3-BETA-GLUCOSYLTRANSFERASE"/>
    <property type="match status" value="1"/>
</dbReference>
<dbReference type="InterPro" id="IPR003903">
    <property type="entry name" value="UIM_dom"/>
</dbReference>
<evidence type="ECO:0000256" key="1">
    <source>
        <dbReference type="ARBA" id="ARBA00022679"/>
    </source>
</evidence>
<dbReference type="EMBL" id="JAUJFL010000010">
    <property type="protein sequence ID" value="KAK2597062.1"/>
    <property type="molecule type" value="Genomic_DNA"/>
</dbReference>
<protein>
    <recommendedName>
        <fullName evidence="7">Glycosyltransferase family 28 N-terminal domain-containing protein</fullName>
    </recommendedName>
</protein>
<feature type="region of interest" description="Disordered" evidence="2">
    <location>
        <begin position="975"/>
        <end position="1046"/>
    </location>
</feature>
<sequence>MVEKHNPENLSRQSTLRQTAGVSDGFNYSHDNASSPLDLGASDEAPPAYGEVHDQLNLSQAGFNAGAAVTDDGRVNINISQTNRRLSELLAPALKSQLLPSQKTPSGPLPPAYIPPSLGGLPGQTPPPKLNLVIQIVGSRGDVQPFVALGKVLKDTYGHRVRIATHATFQKFVEENGLEFFCIGGDPAELMAFMVKNPGLMPGIDALKSGEITKRRKGIEQIVLGTWRSCIEAGNGLGPPVETDLSNEPLGDDYSLPGNPEDKPFVADAIIANPPSFGHIHIAEKMGIPLHMMFTMPWSPTRAFPHPLANIQSTDTDTVMTNFVSYALVEMMTWQGLGDVINRFRTKVLDLEPLSLIWAPGLLSRLQIPTTYCWSPALIPKPNDWGREISISGFYFLDLATSYTPEPELAAFLESGPPPVYIGFGSIVVDDPNKLTRMIFDAVTQAGVRALVSKGWGGIGADSVGIPEGVYMLGNCPHDWLFKKVSCVVHHGGAGTSAAGIKTGTPTVVVPFFGDQPFWGAMIAKAGAGPAPIPYKQLTAEKLAEAITSALRPETQARAKELGEKIRQEKGADQGAKSFHDFLDYDNLRCSIAPSRTAVWRVRRTKVRLSALAAAVLVKEGLLRYADLKLYRSQEHDTEEQPWDPISAVTAALVGDMGSIAMAIGDIPRDWYKTVKKSSSGSVTPKKDDSSATSNDAASSSQLTLPSDGASTWSAQPSALLSPPAQSDTSSSQGRDPSILGGSTLQASSASKSPVRSPTRSATSPSPPGPSSSQGGKPKKNIDVETALGMGLDTGKNVTRIVETGFKSPMNFCMGLAKGFRNAPRLYNDDTIRKPDKVTGLGSGVVVAWKELGLGFYDGVSGLVTQPYKGAQKQGGQGFIKGVGKGIGGLILKPAAGIWAIPAYMMKGVHAEIRSKFHHSVDKYVVTSRILQGQADLRSANVEEMQDIIVRFNSMSSELRGLYVLKYKEKVGANETPSGLASTASQDDLDRIPDSPPKTGFWNTRHMSLEERRKLHEQRDAWKKKKREEAAAGVQPTAEPEDPGMERAIRESVNQTSRGDPNEDAMIEAQIRSSVKEMRRIAEEQKQQEQQRQMGDWKQRPSEPSEPPAWADEKRVGLGAGGEDITDEEFEALIAEAARQSVIAQGHSTEDEYFERALQESRETAQGHGEGGQDEELRKALEESERAHQADLARRTTERSEEDVIMEYVKKQSLAEEEFRRQKAKGKQPEGAGGDDEDDEDLKKAIEESLTLSGKQGGPSA</sequence>
<dbReference type="Proteomes" id="UP001265746">
    <property type="component" value="Unassembled WGS sequence"/>
</dbReference>
<dbReference type="InterPro" id="IPR050426">
    <property type="entry name" value="Glycosyltransferase_28"/>
</dbReference>
<feature type="compositionally biased region" description="Basic and acidic residues" evidence="2">
    <location>
        <begin position="1208"/>
        <end position="1221"/>
    </location>
</feature>
<evidence type="ECO:0000313" key="6">
    <source>
        <dbReference type="Proteomes" id="UP001265746"/>
    </source>
</evidence>
<dbReference type="Pfam" id="PF03033">
    <property type="entry name" value="Glyco_transf_28"/>
    <property type="match status" value="1"/>
</dbReference>
<dbReference type="CDD" id="cd03784">
    <property type="entry name" value="GT1_Gtf-like"/>
    <property type="match status" value="1"/>
</dbReference>
<proteinExistence type="predicted"/>
<feature type="compositionally biased region" description="Low complexity" evidence="2">
    <location>
        <begin position="691"/>
        <end position="701"/>
    </location>
</feature>
<feature type="domain" description="Glycosyltransferase family 28 N-terminal" evidence="3">
    <location>
        <begin position="133"/>
        <end position="196"/>
    </location>
</feature>
<feature type="compositionally biased region" description="Basic and acidic residues" evidence="2">
    <location>
        <begin position="1007"/>
        <end position="1021"/>
    </location>
</feature>
<feature type="compositionally biased region" description="Basic and acidic residues" evidence="2">
    <location>
        <begin position="1148"/>
        <end position="1165"/>
    </location>
</feature>
<feature type="compositionally biased region" description="Polar residues" evidence="2">
    <location>
        <begin position="975"/>
        <end position="986"/>
    </location>
</feature>
<keyword evidence="6" id="KW-1185">Reference proteome</keyword>
<feature type="region of interest" description="Disordered" evidence="2">
    <location>
        <begin position="1144"/>
        <end position="1261"/>
    </location>
</feature>
<dbReference type="InterPro" id="IPR010610">
    <property type="entry name" value="EryCIII-like_C"/>
</dbReference>
<dbReference type="PROSITE" id="PS50330">
    <property type="entry name" value="UIM"/>
    <property type="match status" value="1"/>
</dbReference>
<feature type="compositionally biased region" description="Basic and acidic residues" evidence="2">
    <location>
        <begin position="1175"/>
        <end position="1199"/>
    </location>
</feature>